<dbReference type="Gene3D" id="2.60.40.10">
    <property type="entry name" value="Immunoglobulins"/>
    <property type="match status" value="1"/>
</dbReference>
<feature type="domain" description="Secretion system C-terminal sorting" evidence="1">
    <location>
        <begin position="577"/>
        <end position="643"/>
    </location>
</feature>
<evidence type="ECO:0000313" key="2">
    <source>
        <dbReference type="EMBL" id="PZP50494.1"/>
    </source>
</evidence>
<organism evidence="2 3">
    <name type="scientific">Pseudopedobacter saltans</name>
    <dbReference type="NCBI Taxonomy" id="151895"/>
    <lineage>
        <taxon>Bacteria</taxon>
        <taxon>Pseudomonadati</taxon>
        <taxon>Bacteroidota</taxon>
        <taxon>Sphingobacteriia</taxon>
        <taxon>Sphingobacteriales</taxon>
        <taxon>Sphingobacteriaceae</taxon>
        <taxon>Pseudopedobacter</taxon>
    </lineage>
</organism>
<evidence type="ECO:0000313" key="3">
    <source>
        <dbReference type="Proteomes" id="UP000249645"/>
    </source>
</evidence>
<dbReference type="AlphaFoldDB" id="A0A2W5F8D8"/>
<protein>
    <recommendedName>
        <fullName evidence="1">Secretion system C-terminal sorting domain-containing protein</fullName>
    </recommendedName>
</protein>
<proteinExistence type="predicted"/>
<dbReference type="Pfam" id="PF18962">
    <property type="entry name" value="Por_Secre_tail"/>
    <property type="match status" value="1"/>
</dbReference>
<comment type="caution">
    <text evidence="2">The sequence shown here is derived from an EMBL/GenBank/DDBJ whole genome shotgun (WGS) entry which is preliminary data.</text>
</comment>
<reference evidence="2 3" key="1">
    <citation type="submission" date="2017-11" db="EMBL/GenBank/DDBJ databases">
        <title>Infants hospitalized years apart are colonized by the same room-sourced microbial strains.</title>
        <authorList>
            <person name="Brooks B."/>
            <person name="Olm M.R."/>
            <person name="Firek B.A."/>
            <person name="Baker R."/>
            <person name="Thomas B.C."/>
            <person name="Morowitz M.J."/>
            <person name="Banfield J.F."/>
        </authorList>
    </citation>
    <scope>NUCLEOTIDE SEQUENCE [LARGE SCALE GENOMIC DNA]</scope>
    <source>
        <strain evidence="2">S2_009_000_R2_76</strain>
    </source>
</reference>
<gene>
    <name evidence="2" type="ORF">DI598_05435</name>
</gene>
<name>A0A2W5F8D8_9SPHI</name>
<dbReference type="InterPro" id="IPR013783">
    <property type="entry name" value="Ig-like_fold"/>
</dbReference>
<evidence type="ECO:0000259" key="1">
    <source>
        <dbReference type="Pfam" id="PF18962"/>
    </source>
</evidence>
<dbReference type="InterPro" id="IPR026444">
    <property type="entry name" value="Secre_tail"/>
</dbReference>
<dbReference type="NCBIfam" id="TIGR04183">
    <property type="entry name" value="Por_Secre_tail"/>
    <property type="match status" value="1"/>
</dbReference>
<sequence>MKKFLHLLFTVSFCLIGGYLIAQKPTISLLGNTTAWVRGNATSNSGAGNGYISGSAVGVTNGQLPSFTWNIPSGTNRMMVLNFYFERDFRNGSDGGNWPSTYHSSGDYFDPFTLSVGTKTPTLIRAASASWRGDGKDKEITPDQAQFGAIMYRYVLSDANGLPSGNTTFDFSGIVAPNNAGDELAVSIEVYNNVSPIITYDNNYDGVAWMVANNNTAGANQQTNRNTFTMSAKQVTTPLGRSATDFWYEGFASDTKDHTITSNWNLINNVKVTNNISGQGLSANTGLPTIGNESDGSDMLISYTNGVSSAPSITLTRPNSDATYIMNARLSTLTLTPLAMPSISGNVYWDTDGPTNINGTGTNGDGLFVNVLDANSNVVYAATVASDGTYTIPAGYVIETYTYTLQLTKNKGTTSSSPPTTALNDGWVTVGESSSTTGNDGTANGLLSTGKIGTTNISGMNFGINNPTVLPITFSKPLWARLLDNSIILGWTTATEINNKYFDIQRSADSKNWTSIGTLNSFFANGNGDGHEYSFSDNKPLMTTNYYRLQQYDYDGKYSIGDVVSISREKVSFSLAPNPATSNITAMGIVAGSTIRIYNTSGQLVKEKLASAASETIEISSLPSGVYIVQIIAKDGKKQSSRFIKN</sequence>
<dbReference type="Proteomes" id="UP000249645">
    <property type="component" value="Unassembled WGS sequence"/>
</dbReference>
<dbReference type="EMBL" id="QFOI01000065">
    <property type="protein sequence ID" value="PZP50494.1"/>
    <property type="molecule type" value="Genomic_DNA"/>
</dbReference>
<accession>A0A2W5F8D8</accession>